<evidence type="ECO:0000313" key="2">
    <source>
        <dbReference type="Proteomes" id="UP000481153"/>
    </source>
</evidence>
<dbReference type="AlphaFoldDB" id="A0A6G0WQX3"/>
<organism evidence="1 2">
    <name type="scientific">Aphanomyces euteiches</name>
    <dbReference type="NCBI Taxonomy" id="100861"/>
    <lineage>
        <taxon>Eukaryota</taxon>
        <taxon>Sar</taxon>
        <taxon>Stramenopiles</taxon>
        <taxon>Oomycota</taxon>
        <taxon>Saprolegniomycetes</taxon>
        <taxon>Saprolegniales</taxon>
        <taxon>Verrucalvaceae</taxon>
        <taxon>Aphanomyces</taxon>
    </lineage>
</organism>
<dbReference type="Proteomes" id="UP000481153">
    <property type="component" value="Unassembled WGS sequence"/>
</dbReference>
<keyword evidence="2" id="KW-1185">Reference proteome</keyword>
<proteinExistence type="predicted"/>
<dbReference type="EMBL" id="VJMJ01000160">
    <property type="protein sequence ID" value="KAF0729838.1"/>
    <property type="molecule type" value="Genomic_DNA"/>
</dbReference>
<gene>
    <name evidence="1" type="ORF">Ae201684_012621</name>
</gene>
<reference evidence="1 2" key="1">
    <citation type="submission" date="2019-07" db="EMBL/GenBank/DDBJ databases">
        <title>Genomics analysis of Aphanomyces spp. identifies a new class of oomycete effector associated with host adaptation.</title>
        <authorList>
            <person name="Gaulin E."/>
        </authorList>
    </citation>
    <scope>NUCLEOTIDE SEQUENCE [LARGE SCALE GENOMIC DNA]</scope>
    <source>
        <strain evidence="1 2">ATCC 201684</strain>
    </source>
</reference>
<name>A0A6G0WQX3_9STRA</name>
<protein>
    <submittedName>
        <fullName evidence="1">Uncharacterized protein</fullName>
    </submittedName>
</protein>
<evidence type="ECO:0000313" key="1">
    <source>
        <dbReference type="EMBL" id="KAF0729838.1"/>
    </source>
</evidence>
<comment type="caution">
    <text evidence="1">The sequence shown here is derived from an EMBL/GenBank/DDBJ whole genome shotgun (WGS) entry which is preliminary data.</text>
</comment>
<accession>A0A6G0WQX3</accession>
<sequence length="120" mass="13601">MSLTDDSLGWVKAKPCGAERRVTSSPSAVGRAATRRKCDLVVLTSNKTLLSCHGDTNANDRWGKEDLEVPEKARRRQHEDASNSVHEWLHPMSKRRSILLRRHGKPRGFLHVYSVRESSK</sequence>